<evidence type="ECO:0000313" key="6">
    <source>
        <dbReference type="Proteomes" id="UP000223913"/>
    </source>
</evidence>
<dbReference type="EMBL" id="PDUD01000039">
    <property type="protein sequence ID" value="PHN02504.1"/>
    <property type="molecule type" value="Genomic_DNA"/>
</dbReference>
<reference evidence="5 6" key="1">
    <citation type="submission" date="2017-10" db="EMBL/GenBank/DDBJ databases">
        <title>The draft genome sequence of Lewinella nigricans NBRC 102662.</title>
        <authorList>
            <person name="Wang K."/>
        </authorList>
    </citation>
    <scope>NUCLEOTIDE SEQUENCE [LARGE SCALE GENOMIC DNA]</scope>
    <source>
        <strain evidence="5 6">NBRC 102662</strain>
    </source>
</reference>
<dbReference type="InterPro" id="IPR011051">
    <property type="entry name" value="RmlC_Cupin_sf"/>
</dbReference>
<name>A0A2D0N1W6_FLAN2</name>
<evidence type="ECO:0000256" key="3">
    <source>
        <dbReference type="ARBA" id="ARBA00023163"/>
    </source>
</evidence>
<evidence type="ECO:0000256" key="2">
    <source>
        <dbReference type="ARBA" id="ARBA00023125"/>
    </source>
</evidence>
<keyword evidence="3" id="KW-0804">Transcription</keyword>
<evidence type="ECO:0000313" key="5">
    <source>
        <dbReference type="EMBL" id="PHN02504.1"/>
    </source>
</evidence>
<feature type="domain" description="HTH araC/xylS-type" evidence="4">
    <location>
        <begin position="164"/>
        <end position="262"/>
    </location>
</feature>
<dbReference type="SUPFAM" id="SSF51182">
    <property type="entry name" value="RmlC-like cupins"/>
    <property type="match status" value="1"/>
</dbReference>
<keyword evidence="2" id="KW-0238">DNA-binding</keyword>
<dbReference type="SUPFAM" id="SSF46689">
    <property type="entry name" value="Homeodomain-like"/>
    <property type="match status" value="1"/>
</dbReference>
<proteinExistence type="predicted"/>
<organism evidence="5 6">
    <name type="scientific">Flavilitoribacter nigricans (strain ATCC 23147 / DSM 23189 / NBRC 102662 / NCIMB 1420 / SS-2)</name>
    <name type="common">Lewinella nigricans</name>
    <dbReference type="NCBI Taxonomy" id="1122177"/>
    <lineage>
        <taxon>Bacteria</taxon>
        <taxon>Pseudomonadati</taxon>
        <taxon>Bacteroidota</taxon>
        <taxon>Saprospiria</taxon>
        <taxon>Saprospirales</taxon>
        <taxon>Lewinellaceae</taxon>
        <taxon>Flavilitoribacter</taxon>
    </lineage>
</organism>
<comment type="caution">
    <text evidence="5">The sequence shown here is derived from an EMBL/GenBank/DDBJ whole genome shotgun (WGS) entry which is preliminary data.</text>
</comment>
<gene>
    <name evidence="5" type="ORF">CRP01_31500</name>
</gene>
<sequence length="265" mass="30261">MPMIETLNIPSEALPVGGRRIKKYLLVWCSAGTLDLEIDGRTFTVPAGHVITITSGQFHKFRDVGQARGIVLQFTYDFFCKDDTDIELIFHNGLFCHFDQNEVIDVSAQPLVGAYLQSIAAELQERAYQYLTSVHAKIKLILVEINRAKVRLGEEIWKPNALFLKFLELIRADFQHSRPVKYYAGRLGTTELQLNELSKLHAGKTAQQIIHGLIVSEAKRLLYYEAHSVKEVAYALGFKDPFYFSNFFKRHTHLSPQAFKEQIEA</sequence>
<dbReference type="OrthoDB" id="9793451at2"/>
<dbReference type="InterPro" id="IPR009057">
    <property type="entry name" value="Homeodomain-like_sf"/>
</dbReference>
<keyword evidence="6" id="KW-1185">Reference proteome</keyword>
<evidence type="ECO:0000259" key="4">
    <source>
        <dbReference type="PROSITE" id="PS01124"/>
    </source>
</evidence>
<dbReference type="Pfam" id="PF12833">
    <property type="entry name" value="HTH_18"/>
    <property type="match status" value="1"/>
</dbReference>
<dbReference type="SMART" id="SM00342">
    <property type="entry name" value="HTH_ARAC"/>
    <property type="match status" value="1"/>
</dbReference>
<dbReference type="PANTHER" id="PTHR43280:SF32">
    <property type="entry name" value="TRANSCRIPTIONAL REGULATORY PROTEIN"/>
    <property type="match status" value="1"/>
</dbReference>
<dbReference type="PROSITE" id="PS01124">
    <property type="entry name" value="HTH_ARAC_FAMILY_2"/>
    <property type="match status" value="1"/>
</dbReference>
<dbReference type="InterPro" id="IPR018060">
    <property type="entry name" value="HTH_AraC"/>
</dbReference>
<dbReference type="Gene3D" id="1.10.10.60">
    <property type="entry name" value="Homeodomain-like"/>
    <property type="match status" value="1"/>
</dbReference>
<keyword evidence="1" id="KW-0805">Transcription regulation</keyword>
<evidence type="ECO:0000256" key="1">
    <source>
        <dbReference type="ARBA" id="ARBA00023015"/>
    </source>
</evidence>
<dbReference type="AlphaFoldDB" id="A0A2D0N1W6"/>
<dbReference type="GO" id="GO:0003700">
    <property type="term" value="F:DNA-binding transcription factor activity"/>
    <property type="evidence" value="ECO:0007669"/>
    <property type="project" value="InterPro"/>
</dbReference>
<protein>
    <submittedName>
        <fullName evidence="5">AraC family transcriptional regulator</fullName>
    </submittedName>
</protein>
<accession>A0A2D0N1W6</accession>
<dbReference type="PANTHER" id="PTHR43280">
    <property type="entry name" value="ARAC-FAMILY TRANSCRIPTIONAL REGULATOR"/>
    <property type="match status" value="1"/>
</dbReference>
<dbReference type="Proteomes" id="UP000223913">
    <property type="component" value="Unassembled WGS sequence"/>
</dbReference>
<dbReference type="GO" id="GO:0043565">
    <property type="term" value="F:sequence-specific DNA binding"/>
    <property type="evidence" value="ECO:0007669"/>
    <property type="project" value="InterPro"/>
</dbReference>